<evidence type="ECO:0000256" key="1">
    <source>
        <dbReference type="ARBA" id="ARBA00023002"/>
    </source>
</evidence>
<evidence type="ECO:0000256" key="2">
    <source>
        <dbReference type="ARBA" id="ARBA00023445"/>
    </source>
</evidence>
<keyword evidence="1" id="KW-0560">Oxidoreductase</keyword>
<organism evidence="4 5">
    <name type="scientific">Plectosphaerella plurivora</name>
    <dbReference type="NCBI Taxonomy" id="936078"/>
    <lineage>
        <taxon>Eukaryota</taxon>
        <taxon>Fungi</taxon>
        <taxon>Dikarya</taxon>
        <taxon>Ascomycota</taxon>
        <taxon>Pezizomycotina</taxon>
        <taxon>Sordariomycetes</taxon>
        <taxon>Hypocreomycetidae</taxon>
        <taxon>Glomerellales</taxon>
        <taxon>Plectosphaerellaceae</taxon>
        <taxon>Plectosphaerella</taxon>
    </lineage>
</organism>
<dbReference type="Gene3D" id="3.40.50.720">
    <property type="entry name" value="NAD(P)-binding Rossmann-like Domain"/>
    <property type="match status" value="1"/>
</dbReference>
<protein>
    <recommendedName>
        <fullName evidence="3">NAD-dependent epimerase/dehydratase domain-containing protein</fullName>
    </recommendedName>
</protein>
<evidence type="ECO:0000259" key="3">
    <source>
        <dbReference type="Pfam" id="PF01370"/>
    </source>
</evidence>
<dbReference type="OrthoDB" id="2735536at2759"/>
<dbReference type="InterPro" id="IPR036291">
    <property type="entry name" value="NAD(P)-bd_dom_sf"/>
</dbReference>
<gene>
    <name evidence="4" type="ORF">F5X68DRAFT_227062</name>
</gene>
<proteinExistence type="inferred from homology"/>
<dbReference type="EMBL" id="JAGSXJ010000002">
    <property type="protein sequence ID" value="KAH6695063.1"/>
    <property type="molecule type" value="Genomic_DNA"/>
</dbReference>
<reference evidence="4" key="1">
    <citation type="journal article" date="2021" name="Nat. Commun.">
        <title>Genetic determinants of endophytism in the Arabidopsis root mycobiome.</title>
        <authorList>
            <person name="Mesny F."/>
            <person name="Miyauchi S."/>
            <person name="Thiergart T."/>
            <person name="Pickel B."/>
            <person name="Atanasova L."/>
            <person name="Karlsson M."/>
            <person name="Huettel B."/>
            <person name="Barry K.W."/>
            <person name="Haridas S."/>
            <person name="Chen C."/>
            <person name="Bauer D."/>
            <person name="Andreopoulos W."/>
            <person name="Pangilinan J."/>
            <person name="LaButti K."/>
            <person name="Riley R."/>
            <person name="Lipzen A."/>
            <person name="Clum A."/>
            <person name="Drula E."/>
            <person name="Henrissat B."/>
            <person name="Kohler A."/>
            <person name="Grigoriev I.V."/>
            <person name="Martin F.M."/>
            <person name="Hacquard S."/>
        </authorList>
    </citation>
    <scope>NUCLEOTIDE SEQUENCE</scope>
    <source>
        <strain evidence="4">MPI-SDFR-AT-0117</strain>
    </source>
</reference>
<sequence>MAIDNPAVPKGSTVLVTGVNGFLGSHVADQYLRQGYKVRGTVRDTEKSAWVQDAFTRLHGAGQFELVAVPAMEADGAFEEVVKGVSIFVHTAAFMIFNNDPEKVIPITVKGAVNAVNAAYAEPSVKRFVLTSSASASLGFLDGPMTVTEETWNDKAVEKAWSGPPYEPYRPIIVYEASNVQSERAVWKFHVDNRASRPDLDVNTIVPNFILGRSIDPVSQGYRTSSGMVRSLWNGEARPILASVKAQYFVNVEDAALLHVAAGVLPRVRGQRVFAFGGKFCWDWILAIMREIEPGRKLPADFSGGEDQTIIEPRAKAEAMLRDLGHPGWTSLADTIAQNVQGP</sequence>
<dbReference type="SUPFAM" id="SSF51735">
    <property type="entry name" value="NAD(P)-binding Rossmann-fold domains"/>
    <property type="match status" value="1"/>
</dbReference>
<evidence type="ECO:0000313" key="4">
    <source>
        <dbReference type="EMBL" id="KAH6695063.1"/>
    </source>
</evidence>
<dbReference type="InterPro" id="IPR001509">
    <property type="entry name" value="Epimerase_deHydtase"/>
</dbReference>
<accession>A0A9P8VIR8</accession>
<evidence type="ECO:0000313" key="5">
    <source>
        <dbReference type="Proteomes" id="UP000770015"/>
    </source>
</evidence>
<dbReference type="InterPro" id="IPR050425">
    <property type="entry name" value="NAD(P)_dehydrat-like"/>
</dbReference>
<dbReference type="GO" id="GO:0016616">
    <property type="term" value="F:oxidoreductase activity, acting on the CH-OH group of donors, NAD or NADP as acceptor"/>
    <property type="evidence" value="ECO:0007669"/>
    <property type="project" value="TreeGrafter"/>
</dbReference>
<comment type="similarity">
    <text evidence="2">Belongs to the NAD(P)-dependent epimerase/dehydratase family. Dihydroflavonol-4-reductase subfamily.</text>
</comment>
<feature type="domain" description="NAD-dependent epimerase/dehydratase" evidence="3">
    <location>
        <begin position="14"/>
        <end position="262"/>
    </location>
</feature>
<dbReference type="PANTHER" id="PTHR10366:SF562">
    <property type="entry name" value="ALDEHYDE REDUCTASE II (AFU_ORTHOLOGUE AFUA_1G11360)"/>
    <property type="match status" value="1"/>
</dbReference>
<comment type="caution">
    <text evidence="4">The sequence shown here is derived from an EMBL/GenBank/DDBJ whole genome shotgun (WGS) entry which is preliminary data.</text>
</comment>
<dbReference type="PANTHER" id="PTHR10366">
    <property type="entry name" value="NAD DEPENDENT EPIMERASE/DEHYDRATASE"/>
    <property type="match status" value="1"/>
</dbReference>
<dbReference type="Pfam" id="PF01370">
    <property type="entry name" value="Epimerase"/>
    <property type="match status" value="1"/>
</dbReference>
<dbReference type="AlphaFoldDB" id="A0A9P8VIR8"/>
<name>A0A9P8VIR8_9PEZI</name>
<dbReference type="Proteomes" id="UP000770015">
    <property type="component" value="Unassembled WGS sequence"/>
</dbReference>
<keyword evidence="5" id="KW-1185">Reference proteome</keyword>